<dbReference type="Pfam" id="PF03591">
    <property type="entry name" value="AzlC"/>
    <property type="match status" value="1"/>
</dbReference>
<comment type="similarity">
    <text evidence="2">Belongs to the AzlC family.</text>
</comment>
<reference evidence="10" key="1">
    <citation type="submission" date="2015-08" db="EMBL/GenBank/DDBJ databases">
        <title>Genome sequencing project for genomic taxonomy and phylogenomics of Bacillus-like bacteria.</title>
        <authorList>
            <person name="Liu B."/>
            <person name="Wang J."/>
            <person name="Zhu Y."/>
            <person name="Liu G."/>
            <person name="Chen Q."/>
            <person name="Chen Z."/>
            <person name="Lan J."/>
            <person name="Che J."/>
            <person name="Ge C."/>
            <person name="Shi H."/>
            <person name="Pan Z."/>
            <person name="Liu X."/>
        </authorList>
    </citation>
    <scope>NUCLEOTIDE SEQUENCE [LARGE SCALE GENOMIC DNA]</scope>
    <source>
        <strain evidence="10">FJAT-4402</strain>
    </source>
</reference>
<evidence type="ECO:0000256" key="2">
    <source>
        <dbReference type="ARBA" id="ARBA00010735"/>
    </source>
</evidence>
<evidence type="ECO:0000256" key="1">
    <source>
        <dbReference type="ARBA" id="ARBA00004651"/>
    </source>
</evidence>
<sequence>MKKLKNPLTFIEGIRSGLTIAIGYIPVAFTFGLIAKSTELSLYETFLMSAIVFAGASQYTSLSLLAAQTSAVEIIFTTFVINIRHFLLSTTLNEIVERDRWLKKAVYAYWITDESFSVAAVRNERLTTSYMMGLGLIGYVCWVAFSVVGHLSGSQLPVIIQDSMGVALFALFIALLIPSVKKHQKALWLSVCAGLFHLFFYAYHLLSTGWAIVCATLLSAVLIEWADNALVRRKKHA</sequence>
<evidence type="ECO:0000313" key="9">
    <source>
        <dbReference type="EMBL" id="ALC80648.1"/>
    </source>
</evidence>
<evidence type="ECO:0000256" key="3">
    <source>
        <dbReference type="ARBA" id="ARBA00022448"/>
    </source>
</evidence>
<keyword evidence="6 8" id="KW-1133">Transmembrane helix</keyword>
<dbReference type="EMBL" id="CP012600">
    <property type="protein sequence ID" value="ALC80648.1"/>
    <property type="molecule type" value="Genomic_DNA"/>
</dbReference>
<dbReference type="PATRIC" id="fig|1441095.3.peg.633"/>
<feature type="transmembrane region" description="Helical" evidence="8">
    <location>
        <begin position="186"/>
        <end position="203"/>
    </location>
</feature>
<dbReference type="GO" id="GO:0005886">
    <property type="term" value="C:plasma membrane"/>
    <property type="evidence" value="ECO:0007669"/>
    <property type="project" value="UniProtKB-SubCell"/>
</dbReference>
<keyword evidence="10" id="KW-1185">Reference proteome</keyword>
<gene>
    <name evidence="9" type="ORF">AM592_02895</name>
</gene>
<dbReference type="PANTHER" id="PTHR34979">
    <property type="entry name" value="INNER MEMBRANE PROTEIN YGAZ"/>
    <property type="match status" value="1"/>
</dbReference>
<feature type="transmembrane region" description="Helical" evidence="8">
    <location>
        <begin position="130"/>
        <end position="152"/>
    </location>
</feature>
<evidence type="ECO:0000256" key="5">
    <source>
        <dbReference type="ARBA" id="ARBA00022692"/>
    </source>
</evidence>
<feature type="transmembrane region" description="Helical" evidence="8">
    <location>
        <begin position="158"/>
        <end position="177"/>
    </location>
</feature>
<dbReference type="STRING" id="1441095.AM592_02895"/>
<feature type="transmembrane region" description="Helical" evidence="8">
    <location>
        <begin position="12"/>
        <end position="34"/>
    </location>
</feature>
<protein>
    <submittedName>
        <fullName evidence="9">Branched-chain amino acid ABC transporter permease</fullName>
    </submittedName>
</protein>
<dbReference type="AlphaFoldDB" id="A0A0M4FNX0"/>
<feature type="transmembrane region" description="Helical" evidence="8">
    <location>
        <begin position="46"/>
        <end position="67"/>
    </location>
</feature>
<proteinExistence type="inferred from homology"/>
<evidence type="ECO:0000256" key="4">
    <source>
        <dbReference type="ARBA" id="ARBA00022475"/>
    </source>
</evidence>
<evidence type="ECO:0000256" key="7">
    <source>
        <dbReference type="ARBA" id="ARBA00023136"/>
    </source>
</evidence>
<dbReference type="PANTHER" id="PTHR34979:SF1">
    <property type="entry name" value="INNER MEMBRANE PROTEIN YGAZ"/>
    <property type="match status" value="1"/>
</dbReference>
<organism evidence="9 10">
    <name type="scientific">Bacillus gobiensis</name>
    <dbReference type="NCBI Taxonomy" id="1441095"/>
    <lineage>
        <taxon>Bacteria</taxon>
        <taxon>Bacillati</taxon>
        <taxon>Bacillota</taxon>
        <taxon>Bacilli</taxon>
        <taxon>Bacillales</taxon>
        <taxon>Bacillaceae</taxon>
        <taxon>Bacillus</taxon>
    </lineage>
</organism>
<evidence type="ECO:0000256" key="6">
    <source>
        <dbReference type="ARBA" id="ARBA00022989"/>
    </source>
</evidence>
<keyword evidence="5 8" id="KW-0812">Transmembrane</keyword>
<dbReference type="Proteomes" id="UP000067625">
    <property type="component" value="Chromosome"/>
</dbReference>
<dbReference type="InterPro" id="IPR011606">
    <property type="entry name" value="Brnchd-chn_aa_trnsp_permease"/>
</dbReference>
<keyword evidence="4" id="KW-1003">Cell membrane</keyword>
<feature type="transmembrane region" description="Helical" evidence="8">
    <location>
        <begin position="209"/>
        <end position="226"/>
    </location>
</feature>
<dbReference type="GO" id="GO:1903785">
    <property type="term" value="P:L-valine transmembrane transport"/>
    <property type="evidence" value="ECO:0007669"/>
    <property type="project" value="TreeGrafter"/>
</dbReference>
<evidence type="ECO:0000313" key="10">
    <source>
        <dbReference type="Proteomes" id="UP000067625"/>
    </source>
</evidence>
<keyword evidence="3" id="KW-0813">Transport</keyword>
<reference evidence="9 10" key="2">
    <citation type="journal article" date="2016" name="Int. J. Syst. Evol. Microbiol.">
        <title>Bacillus gobiensis sp. nov., isolated from a soil sample.</title>
        <authorList>
            <person name="Liu B."/>
            <person name="Liu G.H."/>
            <person name="Cetin S."/>
            <person name="Schumann P."/>
            <person name="Pan Z.Z."/>
            <person name="Chen Q.Q."/>
        </authorList>
    </citation>
    <scope>NUCLEOTIDE SEQUENCE [LARGE SCALE GENOMIC DNA]</scope>
    <source>
        <strain evidence="9 10">FJAT-4402</strain>
    </source>
</reference>
<comment type="subcellular location">
    <subcellularLocation>
        <location evidence="1">Cell membrane</location>
        <topology evidence="1">Multi-pass membrane protein</topology>
    </subcellularLocation>
</comment>
<keyword evidence="7 8" id="KW-0472">Membrane</keyword>
<evidence type="ECO:0000256" key="8">
    <source>
        <dbReference type="SAM" id="Phobius"/>
    </source>
</evidence>
<accession>A0A0M4FNX0</accession>
<name>A0A0M4FNX0_9BACI</name>